<accession>A8S0T1</accession>
<comment type="caution">
    <text evidence="2">The sequence shown here is derived from an EMBL/GenBank/DDBJ whole genome shotgun (WGS) entry which is preliminary data.</text>
</comment>
<dbReference type="AlphaFoldDB" id="A8S0T1"/>
<feature type="transmembrane region" description="Helical" evidence="1">
    <location>
        <begin position="20"/>
        <end position="44"/>
    </location>
</feature>
<keyword evidence="1" id="KW-1133">Transmembrane helix</keyword>
<reference evidence="2 3" key="2">
    <citation type="submission" date="2007-09" db="EMBL/GenBank/DDBJ databases">
        <title>Draft genome sequence of Clostridium bolteae (ATCC BAA-613).</title>
        <authorList>
            <person name="Sudarsanam P."/>
            <person name="Ley R."/>
            <person name="Guruge J."/>
            <person name="Turnbaugh P.J."/>
            <person name="Mahowald M."/>
            <person name="Liep D."/>
            <person name="Gordon J."/>
        </authorList>
    </citation>
    <scope>NUCLEOTIDE SEQUENCE [LARGE SCALE GENOMIC DNA]</scope>
    <source>
        <strain evidence="3">ATCC BAA-613 / DSM 15670 / CCUG 46953 / JCM 12243 / WAL 16351</strain>
    </source>
</reference>
<evidence type="ECO:0000313" key="2">
    <source>
        <dbReference type="EMBL" id="EDP14009.1"/>
    </source>
</evidence>
<gene>
    <name evidence="2" type="ORF">CLOBOL_05761</name>
</gene>
<sequence length="46" mass="5493">MLQQSCIGSGLERFRSYLQIFFYTICIFSLFITIYIITICRLILLH</sequence>
<dbReference type="Proteomes" id="UP000005396">
    <property type="component" value="Unassembled WGS sequence"/>
</dbReference>
<dbReference type="PaxDb" id="411902-CLOBOL_05761"/>
<name>A8S0T1_ENTBW</name>
<dbReference type="HOGENOM" id="CLU_3181995_0_0_9"/>
<evidence type="ECO:0000313" key="3">
    <source>
        <dbReference type="Proteomes" id="UP000005396"/>
    </source>
</evidence>
<proteinExistence type="predicted"/>
<evidence type="ECO:0000256" key="1">
    <source>
        <dbReference type="SAM" id="Phobius"/>
    </source>
</evidence>
<dbReference type="EMBL" id="ABCC02000043">
    <property type="protein sequence ID" value="EDP14009.1"/>
    <property type="molecule type" value="Genomic_DNA"/>
</dbReference>
<keyword evidence="1" id="KW-0472">Membrane</keyword>
<reference evidence="2 3" key="1">
    <citation type="submission" date="2007-08" db="EMBL/GenBank/DDBJ databases">
        <authorList>
            <person name="Fulton L."/>
            <person name="Clifton S."/>
            <person name="Fulton B."/>
            <person name="Xu J."/>
            <person name="Minx P."/>
            <person name="Pepin K.H."/>
            <person name="Johnson M."/>
            <person name="Thiruvilangam P."/>
            <person name="Bhonagiri V."/>
            <person name="Nash W.E."/>
            <person name="Mardis E.R."/>
            <person name="Wilson R.K."/>
        </authorList>
    </citation>
    <scope>NUCLEOTIDE SEQUENCE [LARGE SCALE GENOMIC DNA]</scope>
    <source>
        <strain evidence="3">ATCC BAA-613 / DSM 15670 / CCUG 46953 / JCM 12243 / WAL 16351</strain>
    </source>
</reference>
<organism evidence="2 3">
    <name type="scientific">Enterocloster bolteae (strain ATCC BAA-613 / DSM 15670 / CCUG 46953 / JCM 12243 / WAL 16351)</name>
    <name type="common">Clostridium bolteae</name>
    <dbReference type="NCBI Taxonomy" id="411902"/>
    <lineage>
        <taxon>Bacteria</taxon>
        <taxon>Bacillati</taxon>
        <taxon>Bacillota</taxon>
        <taxon>Clostridia</taxon>
        <taxon>Lachnospirales</taxon>
        <taxon>Lachnospiraceae</taxon>
        <taxon>Enterocloster</taxon>
    </lineage>
</organism>
<protein>
    <submittedName>
        <fullName evidence="2">Uncharacterized protein</fullName>
    </submittedName>
</protein>
<keyword evidence="1" id="KW-0812">Transmembrane</keyword>